<evidence type="ECO:0000313" key="2">
    <source>
        <dbReference type="EMBL" id="ROI12440.1"/>
    </source>
</evidence>
<keyword evidence="1" id="KW-1277">Toxin-antitoxin system</keyword>
<dbReference type="Proteomes" id="UP000198555">
    <property type="component" value="Unassembled WGS sequence"/>
</dbReference>
<protein>
    <submittedName>
        <fullName evidence="3">ParE toxin of type II toxin-antitoxin system, parDE</fullName>
    </submittedName>
    <submittedName>
        <fullName evidence="2">Type II toxin-antitoxin system RelE/ParE family toxin</fullName>
    </submittedName>
</protein>
<dbReference type="Proteomes" id="UP000267623">
    <property type="component" value="Unassembled WGS sequence"/>
</dbReference>
<dbReference type="EMBL" id="FNWX01000015">
    <property type="protein sequence ID" value="SEH61125.1"/>
    <property type="molecule type" value="Genomic_DNA"/>
</dbReference>
<dbReference type="EMBL" id="RJTU01000072">
    <property type="protein sequence ID" value="ROI12440.1"/>
    <property type="molecule type" value="Genomic_DNA"/>
</dbReference>
<dbReference type="STRING" id="420404.SAMN05421793_11514"/>
<dbReference type="AlphaFoldDB" id="A0A1H6JFQ6"/>
<evidence type="ECO:0000313" key="5">
    <source>
        <dbReference type="Proteomes" id="UP000267623"/>
    </source>
</evidence>
<accession>A0A1H6JFQ6</accession>
<proteinExistence type="predicted"/>
<reference evidence="5" key="3">
    <citation type="submission" date="2018-11" db="EMBL/GenBank/DDBJ databases">
        <title>Proposal to divide the Flavobacteriaceae and reorganize its genera based on Amino Acid Identity values calculated from whole genome sequences.</title>
        <authorList>
            <person name="Nicholson A.C."/>
            <person name="Gulvik C.A."/>
            <person name="Whitney A.M."/>
            <person name="Humrighouse B.W."/>
            <person name="Bell M."/>
            <person name="Holmes B."/>
            <person name="Steigerwalt A."/>
            <person name="Villarma A."/>
            <person name="Sheth M."/>
            <person name="Batra D."/>
            <person name="Pryor J."/>
            <person name="Bernardet J.-F."/>
            <person name="Hugo C."/>
            <person name="Kampfer P."/>
            <person name="Newman J."/>
            <person name="Mcquiston J."/>
        </authorList>
    </citation>
    <scope>NUCLEOTIDE SEQUENCE [LARGE SCALE GENOMIC DNA]</scope>
    <source>
        <strain evidence="5">DSM 22165</strain>
    </source>
</reference>
<keyword evidence="4" id="KW-1185">Reference proteome</keyword>
<evidence type="ECO:0000256" key="1">
    <source>
        <dbReference type="ARBA" id="ARBA00022649"/>
    </source>
</evidence>
<dbReference type="InterPro" id="IPR007712">
    <property type="entry name" value="RelE/ParE_toxin"/>
</dbReference>
<evidence type="ECO:0000313" key="4">
    <source>
        <dbReference type="Proteomes" id="UP000198555"/>
    </source>
</evidence>
<evidence type="ECO:0000313" key="3">
    <source>
        <dbReference type="EMBL" id="SEH61125.1"/>
    </source>
</evidence>
<reference evidence="3" key="2">
    <citation type="submission" date="2016-10" db="EMBL/GenBank/DDBJ databases">
        <authorList>
            <person name="de Groot N.N."/>
        </authorList>
    </citation>
    <scope>NUCLEOTIDE SEQUENCE [LARGE SCALE GENOMIC DNA]</scope>
    <source>
        <strain evidence="3">DSM 19326</strain>
    </source>
</reference>
<sequence length="95" mass="11491">MKYNLILKPRAENDLAEAIEWYESKQKGLGQKFLNQIDKYLNQIKRNPLHYPSKRLPFREAYIKKFPYIIIYEVFNLEIVVYSVFCSYQNPDKKP</sequence>
<dbReference type="Pfam" id="PF05016">
    <property type="entry name" value="ParE_toxin"/>
    <property type="match status" value="1"/>
</dbReference>
<reference evidence="2" key="4">
    <citation type="submission" date="2018-11" db="EMBL/GenBank/DDBJ databases">
        <title>Proposal to divide the Flavobacteriaceae and reorganize its genera based on Amino Acid Identity values calculated from whole genome sequences.</title>
        <authorList>
            <person name="Nicholson A.C."/>
            <person name="Gulvik C.A."/>
            <person name="Whitney A.M."/>
            <person name="Humrighouse B.W."/>
            <person name="Bell M."/>
            <person name="Holmes B."/>
            <person name="Steigerwalt A."/>
            <person name="Villarma A."/>
            <person name="Sheth M."/>
            <person name="Batra D."/>
            <person name="Pryor J."/>
            <person name="Bernardet J.-F."/>
            <person name="Hugo C."/>
            <person name="Kampfer P."/>
            <person name="Newman J."/>
            <person name="Mcquiston J.R."/>
        </authorList>
    </citation>
    <scope>NUCLEOTIDE SEQUENCE [LARGE SCALE GENOMIC DNA]</scope>
    <source>
        <strain evidence="2">DSM 22165</strain>
    </source>
</reference>
<name>A0A1H6JFQ6_9FLAO</name>
<dbReference type="Gene3D" id="3.30.2310.20">
    <property type="entry name" value="RelE-like"/>
    <property type="match status" value="1"/>
</dbReference>
<reference evidence="4" key="1">
    <citation type="submission" date="2016-10" db="EMBL/GenBank/DDBJ databases">
        <authorList>
            <person name="Varghese N."/>
            <person name="Submissions S."/>
        </authorList>
    </citation>
    <scope>NUCLEOTIDE SEQUENCE [LARGE SCALE GENOMIC DNA]</scope>
    <source>
        <strain evidence="4">DSM 19326</strain>
    </source>
</reference>
<dbReference type="RefSeq" id="WP_089769679.1">
    <property type="nucleotide sequence ID" value="NZ_DAMBVG010000012.1"/>
</dbReference>
<gene>
    <name evidence="2" type="ORF">EGH73_11750</name>
    <name evidence="3" type="ORF">SAMN05421793_11514</name>
</gene>
<dbReference type="InterPro" id="IPR035093">
    <property type="entry name" value="RelE/ParE_toxin_dom_sf"/>
</dbReference>
<organism evidence="3 4">
    <name type="scientific">Epilithonimonas hominis</name>
    <dbReference type="NCBI Taxonomy" id="420404"/>
    <lineage>
        <taxon>Bacteria</taxon>
        <taxon>Pseudomonadati</taxon>
        <taxon>Bacteroidota</taxon>
        <taxon>Flavobacteriia</taxon>
        <taxon>Flavobacteriales</taxon>
        <taxon>Weeksellaceae</taxon>
        <taxon>Chryseobacterium group</taxon>
        <taxon>Epilithonimonas</taxon>
    </lineage>
</organism>